<dbReference type="SUPFAM" id="SSF82153">
    <property type="entry name" value="FAS1 domain"/>
    <property type="match status" value="4"/>
</dbReference>
<accession>A0ABD3WB69</accession>
<evidence type="ECO:0000256" key="1">
    <source>
        <dbReference type="SAM" id="Phobius"/>
    </source>
</evidence>
<dbReference type="InterPro" id="IPR036378">
    <property type="entry name" value="FAS1_dom_sf"/>
</dbReference>
<dbReference type="FunFam" id="2.30.180.10:FF:000032">
    <property type="entry name" value="Fasciclin domain-containing protein, putative"/>
    <property type="match status" value="2"/>
</dbReference>
<name>A0ABD3WB69_SINWO</name>
<evidence type="ECO:0000313" key="3">
    <source>
        <dbReference type="EMBL" id="KAL3869815.1"/>
    </source>
</evidence>
<dbReference type="InterPro" id="IPR050904">
    <property type="entry name" value="Adhesion/Biosynth-related"/>
</dbReference>
<sequence length="730" mass="82013">MAKQTFVIVLAVLVMELIVVEGGIIRRIQRMTLSRAMDLYLQRIRTKEPYLFDKLFDFGAVGKRYGFNEKRFFDGAVDPHKPWFQGPNVCYSRTEDPKSESQNKTDRMFHIRRCDGSNTAYKCVSWTQVNKSGQTLTEINECCPGFSRKAVDFGCPIAKKLQDFISTARELNLNELIRAIEEVDLVPMLTEANNSFTIFGPTDEAFQKIKSLPLRKNGVPSQANSSVVIVSKQPTDSLQQDTRKLILGHFALVKLTSPHLKNNQLIETASPFKSKIRVNLYDSPKHIMTADCKRIMTVDSVALNGVIHVVEEILQPVTDSLMDKISRHPDLSYLKTVFDQTDLGQMLREDGDFTVFAPTDSAFRRMDPIHLNKLLSRPTCLSKFVKSHVLPSVVCSSVLQRLVRTKSILGNNIKLLMDASNSLHVNGAQVMSKDNMATNGVLYTIDDVLLMDDAKTFMIVAQKSGFTKFLDLIDAAGLRKNVDNLENVTIFVPSNKALDEATLSDLGNNSDKLQAVLKYHIARSEVNLMGLYDNLQLDTLHAEQKIRINKYSLLPSTQWVIRTAQCAKIVKTDIKSCNAIIHVVDKVLIPSSDNVVDVLSKDSRVSTFLNLLRMADLTDTLQEDGPFTVFAPTNSAFNAHGSDAVFELQRNKDRLVKLLKNHIGIGTVCCSGIFYYEVRPDNFKTLSGEVFNLDRIRGYRGSYFKSEELTECDKTGTNGVVHVINRVLMD</sequence>
<feature type="domain" description="FAS1" evidence="2">
    <location>
        <begin position="453"/>
        <end position="588"/>
    </location>
</feature>
<keyword evidence="1" id="KW-0472">Membrane</keyword>
<keyword evidence="1" id="KW-0812">Transmembrane</keyword>
<evidence type="ECO:0000259" key="2">
    <source>
        <dbReference type="PROSITE" id="PS50213"/>
    </source>
</evidence>
<feature type="domain" description="FAS1" evidence="2">
    <location>
        <begin position="592"/>
        <end position="728"/>
    </location>
</feature>
<organism evidence="3 4">
    <name type="scientific">Sinanodonta woodiana</name>
    <name type="common">Chinese pond mussel</name>
    <name type="synonym">Anodonta woodiana</name>
    <dbReference type="NCBI Taxonomy" id="1069815"/>
    <lineage>
        <taxon>Eukaryota</taxon>
        <taxon>Metazoa</taxon>
        <taxon>Spiralia</taxon>
        <taxon>Lophotrochozoa</taxon>
        <taxon>Mollusca</taxon>
        <taxon>Bivalvia</taxon>
        <taxon>Autobranchia</taxon>
        <taxon>Heteroconchia</taxon>
        <taxon>Palaeoheterodonta</taxon>
        <taxon>Unionida</taxon>
        <taxon>Unionoidea</taxon>
        <taxon>Unionidae</taxon>
        <taxon>Unioninae</taxon>
        <taxon>Sinanodonta</taxon>
    </lineage>
</organism>
<feature type="domain" description="FAS1" evidence="2">
    <location>
        <begin position="318"/>
        <end position="449"/>
    </location>
</feature>
<dbReference type="Pfam" id="PF02469">
    <property type="entry name" value="Fasciclin"/>
    <property type="match status" value="4"/>
</dbReference>
<keyword evidence="1" id="KW-1133">Transmembrane helix</keyword>
<dbReference type="PANTHER" id="PTHR10900:SF77">
    <property type="entry name" value="FI19380P1"/>
    <property type="match status" value="1"/>
</dbReference>
<dbReference type="Proteomes" id="UP001634394">
    <property type="component" value="Unassembled WGS sequence"/>
</dbReference>
<comment type="caution">
    <text evidence="3">The sequence shown here is derived from an EMBL/GenBank/DDBJ whole genome shotgun (WGS) entry which is preliminary data.</text>
</comment>
<protein>
    <recommendedName>
        <fullName evidence="2">FAS1 domain-containing protein</fullName>
    </recommendedName>
</protein>
<keyword evidence="4" id="KW-1185">Reference proteome</keyword>
<dbReference type="SMART" id="SM00554">
    <property type="entry name" value="FAS1"/>
    <property type="match status" value="4"/>
</dbReference>
<dbReference type="AlphaFoldDB" id="A0ABD3WB69"/>
<dbReference type="InterPro" id="IPR000782">
    <property type="entry name" value="FAS1_domain"/>
</dbReference>
<proteinExistence type="predicted"/>
<feature type="transmembrane region" description="Helical" evidence="1">
    <location>
        <begin position="6"/>
        <end position="25"/>
    </location>
</feature>
<feature type="domain" description="FAS1" evidence="2">
    <location>
        <begin position="160"/>
        <end position="314"/>
    </location>
</feature>
<gene>
    <name evidence="3" type="ORF">ACJMK2_042449</name>
</gene>
<dbReference type="PROSITE" id="PS50213">
    <property type="entry name" value="FAS1"/>
    <property type="match status" value="4"/>
</dbReference>
<dbReference type="Gene3D" id="2.30.180.10">
    <property type="entry name" value="FAS1 domain"/>
    <property type="match status" value="4"/>
</dbReference>
<dbReference type="EMBL" id="JBJQND010000008">
    <property type="protein sequence ID" value="KAL3869815.1"/>
    <property type="molecule type" value="Genomic_DNA"/>
</dbReference>
<dbReference type="PANTHER" id="PTHR10900">
    <property type="entry name" value="PERIOSTIN-RELATED"/>
    <property type="match status" value="1"/>
</dbReference>
<reference evidence="3 4" key="1">
    <citation type="submission" date="2024-11" db="EMBL/GenBank/DDBJ databases">
        <title>Chromosome-level genome assembly of the freshwater bivalve Anodonta woodiana.</title>
        <authorList>
            <person name="Chen X."/>
        </authorList>
    </citation>
    <scope>NUCLEOTIDE SEQUENCE [LARGE SCALE GENOMIC DNA]</scope>
    <source>
        <strain evidence="3">MN2024</strain>
        <tissue evidence="3">Gills</tissue>
    </source>
</reference>
<evidence type="ECO:0000313" key="4">
    <source>
        <dbReference type="Proteomes" id="UP001634394"/>
    </source>
</evidence>